<dbReference type="EMBL" id="BAAAHQ010000001">
    <property type="protein sequence ID" value="GAA0911371.1"/>
    <property type="molecule type" value="Genomic_DNA"/>
</dbReference>
<evidence type="ECO:0000313" key="1">
    <source>
        <dbReference type="EMBL" id="GAA0911371.1"/>
    </source>
</evidence>
<name>A0ABP3YZ83_9ACTN</name>
<protein>
    <submittedName>
        <fullName evidence="1">DUF937 domain-containing protein</fullName>
    </submittedName>
</protein>
<dbReference type="RefSeq" id="WP_343947541.1">
    <property type="nucleotide sequence ID" value="NZ_BAAAHQ010000001.1"/>
</dbReference>
<dbReference type="Proteomes" id="UP001501578">
    <property type="component" value="Unassembled WGS sequence"/>
</dbReference>
<dbReference type="InterPro" id="IPR009282">
    <property type="entry name" value="DUF937"/>
</dbReference>
<accession>A0ABP3YZ83</accession>
<dbReference type="Pfam" id="PF06078">
    <property type="entry name" value="DUF937"/>
    <property type="match status" value="1"/>
</dbReference>
<keyword evidence="2" id="KW-1185">Reference proteome</keyword>
<gene>
    <name evidence="1" type="ORF">GCM10009560_00450</name>
</gene>
<sequence>MSLNDELLAQLGESGLQQVAGLLGTDTATARSVVEAAAGAITGGLARNAETPDGAHALHGALDRHVDADPFTGDVATLSRDGECILGHVLGSQGTERAATGLARFAGVDRGTVAKLLPLIAPMIMSLLADRAARRGMDAGAVADDLDREQSAIRDGGLGDMLGELLGGIFGAESAPRGHRRRASSPDW</sequence>
<proteinExistence type="predicted"/>
<organism evidence="1 2">
    <name type="scientific">Nonomuraea longicatena</name>
    <dbReference type="NCBI Taxonomy" id="83682"/>
    <lineage>
        <taxon>Bacteria</taxon>
        <taxon>Bacillati</taxon>
        <taxon>Actinomycetota</taxon>
        <taxon>Actinomycetes</taxon>
        <taxon>Streptosporangiales</taxon>
        <taxon>Streptosporangiaceae</taxon>
        <taxon>Nonomuraea</taxon>
    </lineage>
</organism>
<reference evidence="2" key="1">
    <citation type="journal article" date="2019" name="Int. J. Syst. Evol. Microbiol.">
        <title>The Global Catalogue of Microorganisms (GCM) 10K type strain sequencing project: providing services to taxonomists for standard genome sequencing and annotation.</title>
        <authorList>
            <consortium name="The Broad Institute Genomics Platform"/>
            <consortium name="The Broad Institute Genome Sequencing Center for Infectious Disease"/>
            <person name="Wu L."/>
            <person name="Ma J."/>
        </authorList>
    </citation>
    <scope>NUCLEOTIDE SEQUENCE [LARGE SCALE GENOMIC DNA]</scope>
    <source>
        <strain evidence="2">JCM 11136</strain>
    </source>
</reference>
<comment type="caution">
    <text evidence="1">The sequence shown here is derived from an EMBL/GenBank/DDBJ whole genome shotgun (WGS) entry which is preliminary data.</text>
</comment>
<evidence type="ECO:0000313" key="2">
    <source>
        <dbReference type="Proteomes" id="UP001501578"/>
    </source>
</evidence>